<dbReference type="EMBL" id="SAWY01000019">
    <property type="protein sequence ID" value="TPH15771.1"/>
    <property type="molecule type" value="Genomic_DNA"/>
</dbReference>
<proteinExistence type="predicted"/>
<comment type="caution">
    <text evidence="2">The sequence shown here is derived from an EMBL/GenBank/DDBJ whole genome shotgun (WGS) entry which is preliminary data.</text>
</comment>
<keyword evidence="1" id="KW-0175">Coiled coil</keyword>
<organism evidence="2 3">
    <name type="scientific">Litorilituus lipolyticus</name>
    <dbReference type="NCBI Taxonomy" id="2491017"/>
    <lineage>
        <taxon>Bacteria</taxon>
        <taxon>Pseudomonadati</taxon>
        <taxon>Pseudomonadota</taxon>
        <taxon>Gammaproteobacteria</taxon>
        <taxon>Alteromonadales</taxon>
        <taxon>Colwelliaceae</taxon>
        <taxon>Litorilituus</taxon>
    </lineage>
</organism>
<evidence type="ECO:0000256" key="1">
    <source>
        <dbReference type="SAM" id="Coils"/>
    </source>
</evidence>
<dbReference type="AlphaFoldDB" id="A0A502L0F6"/>
<sequence>MLVFFIACLILMFRLAFAFLSFKSREALNSADDDYSNAREDQKFEQNKDIQNLLATLETTKKQLQASKEREKKSTEEKNEAIRKTLELQQKVEELQADLVLSEQAK</sequence>
<evidence type="ECO:0000313" key="2">
    <source>
        <dbReference type="EMBL" id="TPH15771.1"/>
    </source>
</evidence>
<keyword evidence="3" id="KW-1185">Reference proteome</keyword>
<name>A0A502L0F6_9GAMM</name>
<dbReference type="OrthoDB" id="6226602at2"/>
<reference evidence="2 3" key="1">
    <citation type="submission" date="2019-01" db="EMBL/GenBank/DDBJ databases">
        <title>Litorilituus lipolytica sp. nov., isolated from intertidal sand of the Yellow Sea in China.</title>
        <authorList>
            <person name="Liu A."/>
        </authorList>
    </citation>
    <scope>NUCLEOTIDE SEQUENCE [LARGE SCALE GENOMIC DNA]</scope>
    <source>
        <strain evidence="2 3">RZ04</strain>
    </source>
</reference>
<gene>
    <name evidence="2" type="ORF">EPA86_08165</name>
</gene>
<evidence type="ECO:0000313" key="3">
    <source>
        <dbReference type="Proteomes" id="UP000315303"/>
    </source>
</evidence>
<protein>
    <submittedName>
        <fullName evidence="2">Uncharacterized protein</fullName>
    </submittedName>
</protein>
<feature type="coiled-coil region" evidence="1">
    <location>
        <begin position="47"/>
        <end position="105"/>
    </location>
</feature>
<dbReference type="Proteomes" id="UP000315303">
    <property type="component" value="Unassembled WGS sequence"/>
</dbReference>
<accession>A0A502L0F6</accession>